<dbReference type="PANTHER" id="PTHR30483:SF6">
    <property type="entry name" value="PERIPLASMIC BINDING PROTEIN OF ABC TRANSPORTER FOR NATURAL AMINO ACIDS"/>
    <property type="match status" value="1"/>
</dbReference>
<dbReference type="PANTHER" id="PTHR30483">
    <property type="entry name" value="LEUCINE-SPECIFIC-BINDING PROTEIN"/>
    <property type="match status" value="1"/>
</dbReference>
<evidence type="ECO:0000313" key="6">
    <source>
        <dbReference type="Proteomes" id="UP000494111"/>
    </source>
</evidence>
<name>A0A6S7ADQ2_9BURK</name>
<proteinExistence type="inferred from homology"/>
<keyword evidence="2 3" id="KW-0732">Signal</keyword>
<evidence type="ECO:0000256" key="3">
    <source>
        <dbReference type="SAM" id="SignalP"/>
    </source>
</evidence>
<dbReference type="CDD" id="cd06327">
    <property type="entry name" value="PBP1_SBP-like"/>
    <property type="match status" value="1"/>
</dbReference>
<reference evidence="5 6" key="1">
    <citation type="submission" date="2020-04" db="EMBL/GenBank/DDBJ databases">
        <authorList>
            <person name="De Canck E."/>
        </authorList>
    </citation>
    <scope>NUCLEOTIDE SEQUENCE [LARGE SCALE GENOMIC DNA]</scope>
    <source>
        <strain evidence="5 6">LMG 3458</strain>
    </source>
</reference>
<protein>
    <recommendedName>
        <fullName evidence="4">Leucine-binding protein domain-containing protein</fullName>
    </recommendedName>
</protein>
<evidence type="ECO:0000313" key="5">
    <source>
        <dbReference type="EMBL" id="CAB3725743.1"/>
    </source>
</evidence>
<dbReference type="Proteomes" id="UP000494111">
    <property type="component" value="Unassembled WGS sequence"/>
</dbReference>
<feature type="signal peptide" evidence="3">
    <location>
        <begin position="1"/>
        <end position="41"/>
    </location>
</feature>
<dbReference type="InterPro" id="IPR051010">
    <property type="entry name" value="BCAA_transport"/>
</dbReference>
<dbReference type="Pfam" id="PF13458">
    <property type="entry name" value="Peripla_BP_6"/>
    <property type="match status" value="1"/>
</dbReference>
<dbReference type="EMBL" id="CADIJO010000017">
    <property type="protein sequence ID" value="CAB3725743.1"/>
    <property type="molecule type" value="Genomic_DNA"/>
</dbReference>
<dbReference type="InterPro" id="IPR028081">
    <property type="entry name" value="Leu-bd"/>
</dbReference>
<comment type="similarity">
    <text evidence="1">Belongs to the leucine-binding protein family.</text>
</comment>
<sequence length="428" mass="46128">MTPMPRISQQRSPQTRRRYARLAPCAAVLAAALAWSGPGAAQSAPAISDDIVRLGLILDMSGVYADVTGKGSATAAQMAIDDFGGTVLGKKIDLLVADHQNKADIAAARAREWYDTQKVDAVMDVAGSAPALAVLEVAREKKKIVVFSGPGTERITNDLCSPYSVHYTYDTWSLANTTARAIVDRGGKSWYFLTADYAFGHTLQASATDVVKARGGTVLGAARHPLGSSDFASYLLQAQSSRAQVVGLANAGGDTVNAIKAASEFGLTQGGQKMAGLLLYINDIHAIGLDAASGLMLTEAFYWDMNDQTRAWSQRYYDKLKKMPNMSQAGTYSSVMHYLKAVQAAGTDAPDAVMKQMKAMPINDFFAANGRIREDGRMVHDMYLFEVKKPSESKRPWDYYHLVATVPGDEAFMPLSKSTCPLVKTAAK</sequence>
<evidence type="ECO:0000259" key="4">
    <source>
        <dbReference type="Pfam" id="PF13458"/>
    </source>
</evidence>
<feature type="chain" id="PRO_5028800904" description="Leucine-binding protein domain-containing protein" evidence="3">
    <location>
        <begin position="42"/>
        <end position="428"/>
    </location>
</feature>
<dbReference type="InterPro" id="IPR028082">
    <property type="entry name" value="Peripla_BP_I"/>
</dbReference>
<evidence type="ECO:0000256" key="1">
    <source>
        <dbReference type="ARBA" id="ARBA00010062"/>
    </source>
</evidence>
<dbReference type="AlphaFoldDB" id="A0A6S7ADQ2"/>
<gene>
    <name evidence="5" type="ORF">LMG3458_04381</name>
</gene>
<organism evidence="5 6">
    <name type="scientific">Achromobacter deleyi</name>
    <dbReference type="NCBI Taxonomy" id="1353891"/>
    <lineage>
        <taxon>Bacteria</taxon>
        <taxon>Pseudomonadati</taxon>
        <taxon>Pseudomonadota</taxon>
        <taxon>Betaproteobacteria</taxon>
        <taxon>Burkholderiales</taxon>
        <taxon>Alcaligenaceae</taxon>
        <taxon>Achromobacter</taxon>
    </lineage>
</organism>
<dbReference type="SUPFAM" id="SSF53822">
    <property type="entry name" value="Periplasmic binding protein-like I"/>
    <property type="match status" value="1"/>
</dbReference>
<evidence type="ECO:0000256" key="2">
    <source>
        <dbReference type="ARBA" id="ARBA00022729"/>
    </source>
</evidence>
<dbReference type="Gene3D" id="3.40.50.2300">
    <property type="match status" value="2"/>
</dbReference>
<feature type="domain" description="Leucine-binding protein" evidence="4">
    <location>
        <begin position="52"/>
        <end position="388"/>
    </location>
</feature>
<accession>A0A6S7ADQ2</accession>